<dbReference type="OrthoDB" id="4762177at2"/>
<evidence type="ECO:0000313" key="2">
    <source>
        <dbReference type="Proteomes" id="UP000192366"/>
    </source>
</evidence>
<dbReference type="AlphaFoldDB" id="A0A1W9Z0F7"/>
<dbReference type="Proteomes" id="UP000192366">
    <property type="component" value="Unassembled WGS sequence"/>
</dbReference>
<dbReference type="EMBL" id="MVHJ01000005">
    <property type="protein sequence ID" value="ORA05801.1"/>
    <property type="molecule type" value="Genomic_DNA"/>
</dbReference>
<name>A0A1W9Z0F7_MYCBA</name>
<dbReference type="STRING" id="564198.BST17_08585"/>
<dbReference type="RefSeq" id="WP_083057070.1">
    <property type="nucleotide sequence ID" value="NZ_JACKVM010000014.1"/>
</dbReference>
<evidence type="ECO:0008006" key="3">
    <source>
        <dbReference type="Google" id="ProtNLM"/>
    </source>
</evidence>
<sequence>MSEEHDRHPVKPEQAADQATEYLGFMASITYDLGDGDTWKLPNPALFPPDMKDRYFEHLRFMSEDLDTKPRKNPITGEEEQIQIYPLRYNGKLINDEELLCVALMGSDTDYLQYLEDRTKPEVYAKFLAAGGVPGQINTAWQMMQRQLQERLQRDSKSS</sequence>
<gene>
    <name evidence="1" type="ORF">BST17_08585</name>
</gene>
<evidence type="ECO:0000313" key="1">
    <source>
        <dbReference type="EMBL" id="ORA05801.1"/>
    </source>
</evidence>
<proteinExistence type="predicted"/>
<accession>A0A1W9Z0F7</accession>
<reference evidence="1 2" key="1">
    <citation type="submission" date="2017-02" db="EMBL/GenBank/DDBJ databases">
        <title>The new phylogeny of genus Mycobacterium.</title>
        <authorList>
            <person name="Tortoli E."/>
            <person name="Trovato A."/>
            <person name="Cirillo D.M."/>
        </authorList>
    </citation>
    <scope>NUCLEOTIDE SEQUENCE [LARGE SCALE GENOMIC DNA]</scope>
    <source>
        <strain evidence="1 2">DSM 45578</strain>
    </source>
</reference>
<keyword evidence="2" id="KW-1185">Reference proteome</keyword>
<comment type="caution">
    <text evidence="1">The sequence shown here is derived from an EMBL/GenBank/DDBJ whole genome shotgun (WGS) entry which is preliminary data.</text>
</comment>
<protein>
    <recommendedName>
        <fullName evidence="3">Tail assembly chaperone</fullName>
    </recommendedName>
</protein>
<organism evidence="1 2">
    <name type="scientific">Mycolicibacterium bacteremicum</name>
    <name type="common">Mycobacterium bacteremicum</name>
    <dbReference type="NCBI Taxonomy" id="564198"/>
    <lineage>
        <taxon>Bacteria</taxon>
        <taxon>Bacillati</taxon>
        <taxon>Actinomycetota</taxon>
        <taxon>Actinomycetes</taxon>
        <taxon>Mycobacteriales</taxon>
        <taxon>Mycobacteriaceae</taxon>
        <taxon>Mycolicibacterium</taxon>
    </lineage>
</organism>